<accession>A0ABY9C9R7</accession>
<evidence type="ECO:0000313" key="13">
    <source>
        <dbReference type="Proteomes" id="UP001227230"/>
    </source>
</evidence>
<feature type="compositionally biased region" description="Low complexity" evidence="10">
    <location>
        <begin position="159"/>
        <end position="177"/>
    </location>
</feature>
<dbReference type="PROSITE" id="PS50884">
    <property type="entry name" value="ZF_DOF_2"/>
    <property type="match status" value="1"/>
</dbReference>
<evidence type="ECO:0000259" key="11">
    <source>
        <dbReference type="PROSITE" id="PS50884"/>
    </source>
</evidence>
<evidence type="ECO:0000256" key="4">
    <source>
        <dbReference type="ARBA" id="ARBA00023015"/>
    </source>
</evidence>
<keyword evidence="6 9" id="KW-0804">Transcription</keyword>
<dbReference type="EMBL" id="CP126654">
    <property type="protein sequence ID" value="WJZ91537.1"/>
    <property type="molecule type" value="Genomic_DNA"/>
</dbReference>
<evidence type="ECO:0000256" key="1">
    <source>
        <dbReference type="ARBA" id="ARBA00022723"/>
    </source>
</evidence>
<dbReference type="InterPro" id="IPR003851">
    <property type="entry name" value="Znf_Dof"/>
</dbReference>
<sequence>MWAPSVTLLERNVMAYHDLETHGHTVSVFLKPLNWSRVPDGTRGQESGIRERHYLLLLLSTPPPHRQTNFGFSPFLLFHFPFHSYFIFSCSRPRPHSHAFSHHSSSDLTYTIFKGSKRKKRMIQELLGGGAGLIGGERKITINGGILEASPSPSPSPSPSSSSSGNTTTVTTAAAATTSSASENLRCPRCDSSNTKFCYYNNYNLTQPRHFCKTCRRYWTKGGALRNVPIGGGCRKNKNTSVSTAVGKSSAGKAKSAVSEIGKSGLGGGFDHEIPSNPILWASPQNSHLLALLRATQNPNPNPSPISNSVTVKDDGVMIGSHMTSESGVGTGAVNIARNMGLDHLNQLPSIGLCSSYWRNNQHQTQQHQQNSHHQQQNGFILGEVQNTGIQELYQRLRSSTNYYTDHSPVVLSNAVSSSSSILESAPIAGGELGYWNPTFSWSDLPTTNGAYP</sequence>
<evidence type="ECO:0000256" key="9">
    <source>
        <dbReference type="RuleBase" id="RU369094"/>
    </source>
</evidence>
<evidence type="ECO:0000256" key="5">
    <source>
        <dbReference type="ARBA" id="ARBA00023125"/>
    </source>
</evidence>
<dbReference type="Pfam" id="PF02701">
    <property type="entry name" value="Zn_ribbon_Dof"/>
    <property type="match status" value="1"/>
</dbReference>
<evidence type="ECO:0000256" key="8">
    <source>
        <dbReference type="PROSITE-ProRule" id="PRU00071"/>
    </source>
</evidence>
<keyword evidence="1 9" id="KW-0479">Metal-binding</keyword>
<proteinExistence type="predicted"/>
<keyword evidence="13" id="KW-1185">Reference proteome</keyword>
<feature type="region of interest" description="Disordered" evidence="10">
    <location>
        <begin position="145"/>
        <end position="177"/>
    </location>
</feature>
<evidence type="ECO:0000256" key="7">
    <source>
        <dbReference type="ARBA" id="ARBA00023242"/>
    </source>
</evidence>
<dbReference type="InterPro" id="IPR045174">
    <property type="entry name" value="Dof"/>
</dbReference>
<evidence type="ECO:0000313" key="12">
    <source>
        <dbReference type="EMBL" id="WJZ91537.1"/>
    </source>
</evidence>
<keyword evidence="2 8" id="KW-0863">Zinc-finger</keyword>
<comment type="function">
    <text evidence="9">Transcription factor that binds specifically to a 5'-AA[AG]G-3' consensus core sequence.</text>
</comment>
<name>A0ABY9C9R7_VITVI</name>
<gene>
    <name evidence="12" type="ORF">VitviT2T_010601</name>
</gene>
<feature type="domain" description="Dof-type" evidence="11">
    <location>
        <begin position="185"/>
        <end position="239"/>
    </location>
</feature>
<dbReference type="PANTHER" id="PTHR31992:SF289">
    <property type="entry name" value="DOF ZINC FINGER PROTEIN"/>
    <property type="match status" value="1"/>
</dbReference>
<evidence type="ECO:0000256" key="2">
    <source>
        <dbReference type="ARBA" id="ARBA00022771"/>
    </source>
</evidence>
<protein>
    <recommendedName>
        <fullName evidence="9">Dof zinc finger protein</fullName>
    </recommendedName>
</protein>
<dbReference type="PANTHER" id="PTHR31992">
    <property type="entry name" value="DOF ZINC FINGER PROTEIN DOF1.4-RELATED"/>
    <property type="match status" value="1"/>
</dbReference>
<dbReference type="PROSITE" id="PS01361">
    <property type="entry name" value="ZF_DOF_1"/>
    <property type="match status" value="1"/>
</dbReference>
<keyword evidence="5 8" id="KW-0238">DNA-binding</keyword>
<organism evidence="12 13">
    <name type="scientific">Vitis vinifera</name>
    <name type="common">Grape</name>
    <dbReference type="NCBI Taxonomy" id="29760"/>
    <lineage>
        <taxon>Eukaryota</taxon>
        <taxon>Viridiplantae</taxon>
        <taxon>Streptophyta</taxon>
        <taxon>Embryophyta</taxon>
        <taxon>Tracheophyta</taxon>
        <taxon>Spermatophyta</taxon>
        <taxon>Magnoliopsida</taxon>
        <taxon>eudicotyledons</taxon>
        <taxon>Gunneridae</taxon>
        <taxon>Pentapetalae</taxon>
        <taxon>rosids</taxon>
        <taxon>Vitales</taxon>
        <taxon>Vitaceae</taxon>
        <taxon>Viteae</taxon>
        <taxon>Vitis</taxon>
    </lineage>
</organism>
<evidence type="ECO:0000256" key="6">
    <source>
        <dbReference type="ARBA" id="ARBA00023163"/>
    </source>
</evidence>
<evidence type="ECO:0000256" key="10">
    <source>
        <dbReference type="SAM" id="MobiDB-lite"/>
    </source>
</evidence>
<comment type="subcellular location">
    <subcellularLocation>
        <location evidence="8 9">Nucleus</location>
    </subcellularLocation>
</comment>
<keyword evidence="4 9" id="KW-0805">Transcription regulation</keyword>
<keyword evidence="3 9" id="KW-0862">Zinc</keyword>
<dbReference type="Proteomes" id="UP001227230">
    <property type="component" value="Chromosome 7"/>
</dbReference>
<evidence type="ECO:0000256" key="3">
    <source>
        <dbReference type="ARBA" id="ARBA00022833"/>
    </source>
</evidence>
<reference evidence="12 13" key="1">
    <citation type="journal article" date="2023" name="Hortic Res">
        <title>The complete reference genome for grapevine (Vitis vinifera L.) genetics and breeding.</title>
        <authorList>
            <person name="Shi X."/>
            <person name="Cao S."/>
            <person name="Wang X."/>
            <person name="Huang S."/>
            <person name="Wang Y."/>
            <person name="Liu Z."/>
            <person name="Liu W."/>
            <person name="Leng X."/>
            <person name="Peng Y."/>
            <person name="Wang N."/>
            <person name="Wang Y."/>
            <person name="Ma Z."/>
            <person name="Xu X."/>
            <person name="Zhang F."/>
            <person name="Xue H."/>
            <person name="Zhong H."/>
            <person name="Wang Y."/>
            <person name="Zhang K."/>
            <person name="Velt A."/>
            <person name="Avia K."/>
            <person name="Holtgrawe D."/>
            <person name="Grimplet J."/>
            <person name="Matus J.T."/>
            <person name="Ware D."/>
            <person name="Wu X."/>
            <person name="Wang H."/>
            <person name="Liu C."/>
            <person name="Fang Y."/>
            <person name="Rustenholz C."/>
            <person name="Cheng Z."/>
            <person name="Xiao H."/>
            <person name="Zhou Y."/>
        </authorList>
    </citation>
    <scope>NUCLEOTIDE SEQUENCE [LARGE SCALE GENOMIC DNA]</scope>
    <source>
        <strain evidence="13">cv. Pinot noir / PN40024</strain>
        <tissue evidence="12">Leaf</tissue>
    </source>
</reference>
<keyword evidence="7 8" id="KW-0539">Nucleus</keyword>